<evidence type="ECO:0008006" key="4">
    <source>
        <dbReference type="Google" id="ProtNLM"/>
    </source>
</evidence>
<gene>
    <name evidence="2" type="ORF">Ahy_A03g014225</name>
</gene>
<organism evidence="2 3">
    <name type="scientific">Arachis hypogaea</name>
    <name type="common">Peanut</name>
    <dbReference type="NCBI Taxonomy" id="3818"/>
    <lineage>
        <taxon>Eukaryota</taxon>
        <taxon>Viridiplantae</taxon>
        <taxon>Streptophyta</taxon>
        <taxon>Embryophyta</taxon>
        <taxon>Tracheophyta</taxon>
        <taxon>Spermatophyta</taxon>
        <taxon>Magnoliopsida</taxon>
        <taxon>eudicotyledons</taxon>
        <taxon>Gunneridae</taxon>
        <taxon>Pentapetalae</taxon>
        <taxon>rosids</taxon>
        <taxon>fabids</taxon>
        <taxon>Fabales</taxon>
        <taxon>Fabaceae</taxon>
        <taxon>Papilionoideae</taxon>
        <taxon>50 kb inversion clade</taxon>
        <taxon>dalbergioids sensu lato</taxon>
        <taxon>Dalbergieae</taxon>
        <taxon>Pterocarpus clade</taxon>
        <taxon>Arachis</taxon>
    </lineage>
</organism>
<evidence type="ECO:0000313" key="2">
    <source>
        <dbReference type="EMBL" id="RYR67793.1"/>
    </source>
</evidence>
<proteinExistence type="predicted"/>
<dbReference type="PANTHER" id="PTHR33248">
    <property type="entry name" value="ZINC ION-BINDING PROTEIN"/>
    <property type="match status" value="1"/>
</dbReference>
<protein>
    <recommendedName>
        <fullName evidence="4">Zinc finger GRF-type domain-containing protein</fullName>
    </recommendedName>
</protein>
<keyword evidence="1" id="KW-0175">Coiled coil</keyword>
<accession>A0A445DX89</accession>
<dbReference type="EMBL" id="SDMP01000003">
    <property type="protein sequence ID" value="RYR67793.1"/>
    <property type="molecule type" value="Genomic_DNA"/>
</dbReference>
<reference evidence="2 3" key="1">
    <citation type="submission" date="2019-01" db="EMBL/GenBank/DDBJ databases">
        <title>Sequencing of cultivated peanut Arachis hypogaea provides insights into genome evolution and oil improvement.</title>
        <authorList>
            <person name="Chen X."/>
        </authorList>
    </citation>
    <scope>NUCLEOTIDE SEQUENCE [LARGE SCALE GENOMIC DNA]</scope>
    <source>
        <strain evidence="3">cv. Fuhuasheng</strain>
        <tissue evidence="2">Leaves</tissue>
    </source>
</reference>
<dbReference type="AlphaFoldDB" id="A0A445DX89"/>
<evidence type="ECO:0000256" key="1">
    <source>
        <dbReference type="SAM" id="Coils"/>
    </source>
</evidence>
<feature type="coiled-coil region" evidence="1">
    <location>
        <begin position="114"/>
        <end position="141"/>
    </location>
</feature>
<sequence>MVGSGERYSSSNLRAGGDSLSCSMNSNEIVGGRRKKRWLSPKCYCGSHAILFMSGTKNNSDRLFLHYSNFKIAEVHCSFFVWLDDYVSSFNEYALKTISKGVLPQSQHRFEGLSDAVDEKVEELEIRLIGLENQLEKSKKKMGESWVRL</sequence>
<name>A0A445DX89_ARAHY</name>
<evidence type="ECO:0000313" key="3">
    <source>
        <dbReference type="Proteomes" id="UP000289738"/>
    </source>
</evidence>
<dbReference type="Proteomes" id="UP000289738">
    <property type="component" value="Chromosome A03"/>
</dbReference>
<keyword evidence="3" id="KW-1185">Reference proteome</keyword>
<comment type="caution">
    <text evidence="2">The sequence shown here is derived from an EMBL/GenBank/DDBJ whole genome shotgun (WGS) entry which is preliminary data.</text>
</comment>